<dbReference type="STRING" id="29655.A0A0K9NWC9"/>
<feature type="compositionally biased region" description="Polar residues" evidence="2">
    <location>
        <begin position="27"/>
        <end position="38"/>
    </location>
</feature>
<dbReference type="OrthoDB" id="512920at2759"/>
<dbReference type="InterPro" id="IPR041693">
    <property type="entry name" value="Glyco_trans_4_5"/>
</dbReference>
<dbReference type="PANTHER" id="PTHR47778">
    <property type="entry name" value="BNAA05G14870D PROTEIN"/>
    <property type="match status" value="1"/>
</dbReference>
<evidence type="ECO:0000256" key="3">
    <source>
        <dbReference type="SAM" id="Phobius"/>
    </source>
</evidence>
<keyword evidence="3" id="KW-0812">Transmembrane</keyword>
<feature type="region of interest" description="Disordered" evidence="2">
    <location>
        <begin position="1"/>
        <end position="51"/>
    </location>
</feature>
<evidence type="ECO:0000313" key="6">
    <source>
        <dbReference type="Proteomes" id="UP000036987"/>
    </source>
</evidence>
<dbReference type="Gene3D" id="3.40.50.2000">
    <property type="entry name" value="Glycogen Phosphorylase B"/>
    <property type="match status" value="1"/>
</dbReference>
<dbReference type="Pfam" id="PF00534">
    <property type="entry name" value="Glycos_transf_1"/>
    <property type="match status" value="1"/>
</dbReference>
<name>A0A0K9NWC9_ZOSMR</name>
<keyword evidence="3" id="KW-1133">Transmembrane helix</keyword>
<dbReference type="PANTHER" id="PTHR47778:SF2">
    <property type="entry name" value="GLYCOSYL TRANSFERASE FAMILY 1 DOMAIN-CONTAINING PROTEIN"/>
    <property type="match status" value="1"/>
</dbReference>
<keyword evidence="3" id="KW-0472">Membrane</keyword>
<dbReference type="AlphaFoldDB" id="A0A0K9NWC9"/>
<dbReference type="CDD" id="cd03801">
    <property type="entry name" value="GT4_PimA-like"/>
    <property type="match status" value="1"/>
</dbReference>
<gene>
    <name evidence="5" type="ORF">ZOSMA_5G01360</name>
</gene>
<keyword evidence="1" id="KW-0328">Glycosyltransferase</keyword>
<dbReference type="SUPFAM" id="SSF53756">
    <property type="entry name" value="UDP-Glycosyltransferase/glycogen phosphorylase"/>
    <property type="match status" value="1"/>
</dbReference>
<accession>A0A0K9NWC9</accession>
<evidence type="ECO:0000259" key="4">
    <source>
        <dbReference type="Pfam" id="PF00534"/>
    </source>
</evidence>
<evidence type="ECO:0000256" key="2">
    <source>
        <dbReference type="SAM" id="MobiDB-lite"/>
    </source>
</evidence>
<dbReference type="Proteomes" id="UP000036987">
    <property type="component" value="Unassembled WGS sequence"/>
</dbReference>
<organism evidence="5 6">
    <name type="scientific">Zostera marina</name>
    <name type="common">Eelgrass</name>
    <dbReference type="NCBI Taxonomy" id="29655"/>
    <lineage>
        <taxon>Eukaryota</taxon>
        <taxon>Viridiplantae</taxon>
        <taxon>Streptophyta</taxon>
        <taxon>Embryophyta</taxon>
        <taxon>Tracheophyta</taxon>
        <taxon>Spermatophyta</taxon>
        <taxon>Magnoliopsida</taxon>
        <taxon>Liliopsida</taxon>
        <taxon>Zosteraceae</taxon>
        <taxon>Zostera</taxon>
    </lineage>
</organism>
<feature type="transmembrane region" description="Helical" evidence="3">
    <location>
        <begin position="69"/>
        <end position="86"/>
    </location>
</feature>
<dbReference type="EMBL" id="LFYR01001623">
    <property type="protein sequence ID" value="KMZ60270.1"/>
    <property type="molecule type" value="Genomic_DNA"/>
</dbReference>
<comment type="caution">
    <text evidence="5">The sequence shown here is derived from an EMBL/GenBank/DDBJ whole genome shotgun (WGS) entry which is preliminary data.</text>
</comment>
<feature type="region of interest" description="Disordered" evidence="2">
    <location>
        <begin position="505"/>
        <end position="552"/>
    </location>
</feature>
<feature type="domain" description="Glycosyl transferase family 1" evidence="4">
    <location>
        <begin position="581"/>
        <end position="691"/>
    </location>
</feature>
<feature type="compositionally biased region" description="Basic residues" evidence="2">
    <location>
        <begin position="517"/>
        <end position="541"/>
    </location>
</feature>
<keyword evidence="6" id="KW-1185">Reference proteome</keyword>
<dbReference type="InterPro" id="IPR001296">
    <property type="entry name" value="Glyco_trans_1"/>
</dbReference>
<evidence type="ECO:0000256" key="1">
    <source>
        <dbReference type="ARBA" id="ARBA00022676"/>
    </source>
</evidence>
<dbReference type="Pfam" id="PF16994">
    <property type="entry name" value="Glyco_trans_4_5"/>
    <property type="match status" value="1"/>
</dbReference>
<proteinExistence type="predicted"/>
<protein>
    <submittedName>
        <fullName evidence="5">Glycosyltransferase, family GT4</fullName>
    </submittedName>
</protein>
<reference evidence="6" key="1">
    <citation type="journal article" date="2016" name="Nature">
        <title>The genome of the seagrass Zostera marina reveals angiosperm adaptation to the sea.</title>
        <authorList>
            <person name="Olsen J.L."/>
            <person name="Rouze P."/>
            <person name="Verhelst B."/>
            <person name="Lin Y.-C."/>
            <person name="Bayer T."/>
            <person name="Collen J."/>
            <person name="Dattolo E."/>
            <person name="De Paoli E."/>
            <person name="Dittami S."/>
            <person name="Maumus F."/>
            <person name="Michel G."/>
            <person name="Kersting A."/>
            <person name="Lauritano C."/>
            <person name="Lohaus R."/>
            <person name="Toepel M."/>
            <person name="Tonon T."/>
            <person name="Vanneste K."/>
            <person name="Amirebrahimi M."/>
            <person name="Brakel J."/>
            <person name="Bostroem C."/>
            <person name="Chovatia M."/>
            <person name="Grimwood J."/>
            <person name="Jenkins J.W."/>
            <person name="Jueterbock A."/>
            <person name="Mraz A."/>
            <person name="Stam W.T."/>
            <person name="Tice H."/>
            <person name="Bornberg-Bauer E."/>
            <person name="Green P.J."/>
            <person name="Pearson G.A."/>
            <person name="Procaccini G."/>
            <person name="Duarte C.M."/>
            <person name="Schmutz J."/>
            <person name="Reusch T.B.H."/>
            <person name="Van de Peer Y."/>
        </authorList>
    </citation>
    <scope>NUCLEOTIDE SEQUENCE [LARGE SCALE GENOMIC DNA]</scope>
    <source>
        <strain evidence="6">cv. Finnish</strain>
    </source>
</reference>
<dbReference type="GO" id="GO:0016757">
    <property type="term" value="F:glycosyltransferase activity"/>
    <property type="evidence" value="ECO:0007669"/>
    <property type="project" value="UniProtKB-KW"/>
</dbReference>
<sequence length="718" mass="79812">MDDEVFRGDHPSGNVTRPSSLRPAGSLKSTYSGRSRLSPSVRRLHSSRNGRRESKVVSGGLQWFRGNRLVFWLMLIGVWAYLGFHVQSQWAHNNHNKNGFMVYNSAQVDDLIRISDISGNSTSDDVSSDGAHGLGLKKFAVDLIKKGRKRISSSSRKNKRARMMMNRKRVMMEANAATPTVNKTSAHLDEGIPKRNTSYGLLVGPFGKTAENVLGWSPEKRKGTCDRKSDFAHLVWSRNFILVFHELSMTTAAMMELATELLSCGGTVHAVTLSRKGGLMTELDKRGIKVLQDSGEFSYKKSMKADLVIAGSTSSSPWIEQYLKHYAAGSNQILWWIMENERESFDRSKNMLNHVKLLAFLSEKQSKQWLAWCREEGIKLNGEPEIIHLSVNDELAFVAGMPCSLNTPLFNTEEMLKRKNLLRASVRKEMGVSDDDMLVVSLSSINPEKGQLFVVESAVLTNEEKLPLIDVKINSLNIPEVSAATEDNEYHARGGLKLEQVLLQTNSSSTSPSPPGKKSKKKHLRKKTRRGGSSHRLRKLLARPISRGGDEDERKNLSSLKILFGSVGSKTNKVLYIKGILKFLSQHSELSKSLLWTPVTSHVSSIYAAADVYVINAQGVGEAFDRGTVEAMAFGLPVLGTSAGGSEEIVDDKVTGLLHPIGHEGIRPLALNLQFLLSNPTARKQLGSNGRLKVEKMYLKHHMYKKLAKIFAKCMKIK</sequence>
<feature type="compositionally biased region" description="Basic and acidic residues" evidence="2">
    <location>
        <begin position="1"/>
        <end position="10"/>
    </location>
</feature>
<evidence type="ECO:0000313" key="5">
    <source>
        <dbReference type="EMBL" id="KMZ60270.1"/>
    </source>
</evidence>
<keyword evidence="5" id="KW-0808">Transferase</keyword>